<keyword evidence="6" id="KW-0413">Isomerase</keyword>
<proteinExistence type="inferred from homology"/>
<evidence type="ECO:0000256" key="1">
    <source>
        <dbReference type="ARBA" id="ARBA00001946"/>
    </source>
</evidence>
<dbReference type="SUPFAM" id="SSF53738">
    <property type="entry name" value="Phosphoglucomutase, first 3 domains"/>
    <property type="match status" value="3"/>
</dbReference>
<dbReference type="InterPro" id="IPR005845">
    <property type="entry name" value="A-D-PHexomutase_a/b/a-II"/>
</dbReference>
<dbReference type="Proteomes" id="UP001057375">
    <property type="component" value="Unassembled WGS sequence"/>
</dbReference>
<evidence type="ECO:0000256" key="3">
    <source>
        <dbReference type="ARBA" id="ARBA00022553"/>
    </source>
</evidence>
<dbReference type="SUPFAM" id="SSF55957">
    <property type="entry name" value="Phosphoglucomutase, C-terminal domain"/>
    <property type="match status" value="1"/>
</dbReference>
<comment type="cofactor">
    <cofactor evidence="1">
        <name>Mg(2+)</name>
        <dbReference type="ChEBI" id="CHEBI:18420"/>
    </cofactor>
</comment>
<evidence type="ECO:0000259" key="9">
    <source>
        <dbReference type="Pfam" id="PF02879"/>
    </source>
</evidence>
<keyword evidence="4" id="KW-0479">Metal-binding</keyword>
<dbReference type="PROSITE" id="PS00710">
    <property type="entry name" value="PGM_PMM"/>
    <property type="match status" value="1"/>
</dbReference>
<dbReference type="InterPro" id="IPR036900">
    <property type="entry name" value="A-D-PHexomutase_C_sf"/>
</dbReference>
<evidence type="ECO:0000259" key="8">
    <source>
        <dbReference type="Pfam" id="PF02878"/>
    </source>
</evidence>
<sequence length="610" mass="67722">MCLIIIVISSMITKEQVQPFVEEWLANDIDPETRKEVETLFAEGKYDYLHSILSDRMTFGTAGLRGPIKAGFMCMNELTILQAAQGLIMEILKSVPESKKKGIVIGYDARNKSTRFAEITAACASSKGMKVYLFSKIVPTPMVPFGVTHFGAAAGVMVTASHNPSTDNGYKVYWHTGVQIISPVDKNIQKSIMENLKPWFKDIDSVVKEGKDAGLITDPEDEVWKSYFETIRAKLCRFPADNSKENCKVKIGYSAMHGVGYRHAMEALRAFGFDVESTVVPIKEQVMPDGSFPTSDKPNPEERSNMEYGTAKLDAMKSGAVVHFANDPDADRIAVAEKRADGTWRYFHGNEIGALIGQWMYDLACEKFPEEVGKGKWAMVNSTVSSKFLRTICSALDVRFAETLTGFKWIGTECQRLEDDEGMRALYGFEESIGYMCSDVVRDKDGISACAVIAEIANHLYRQGKTLDGWYEELSKKLGYHIIDNGYVTLTEMKLMGNVFHNLRFGEDGGRISSIAGSKIIGVRDQTSPFDCDTSRPDGKTILPTGSGQMITFTLDCGIVLTLRASGTEPKLKWYSEVIGAPGQETEELRATLKKVMDYVHETLIGPFTK</sequence>
<comment type="caution">
    <text evidence="11">The sequence shown here is derived from an EMBL/GenBank/DDBJ whole genome shotgun (WGS) entry which is preliminary data.</text>
</comment>
<dbReference type="Pfam" id="PF02878">
    <property type="entry name" value="PGM_PMM_I"/>
    <property type="match status" value="1"/>
</dbReference>
<dbReference type="Pfam" id="PF02880">
    <property type="entry name" value="PGM_PMM_III"/>
    <property type="match status" value="1"/>
</dbReference>
<evidence type="ECO:0000256" key="4">
    <source>
        <dbReference type="ARBA" id="ARBA00022723"/>
    </source>
</evidence>
<dbReference type="InterPro" id="IPR016055">
    <property type="entry name" value="A-D-PHexomutase_a/b/a-I/II/III"/>
</dbReference>
<gene>
    <name evidence="11" type="ORF">ADUPG1_003835</name>
</gene>
<evidence type="ECO:0000256" key="7">
    <source>
        <dbReference type="SAM" id="MobiDB-lite"/>
    </source>
</evidence>
<keyword evidence="5" id="KW-0460">Magnesium</keyword>
<dbReference type="PANTHER" id="PTHR45745:SF1">
    <property type="entry name" value="PHOSPHOGLUCOMUTASE 2B-RELATED"/>
    <property type="match status" value="1"/>
</dbReference>
<reference evidence="11" key="1">
    <citation type="submission" date="2022-03" db="EMBL/GenBank/DDBJ databases">
        <title>Draft genome sequence of Aduncisulcus paluster, a free-living microaerophilic Fornicata.</title>
        <authorList>
            <person name="Yuyama I."/>
            <person name="Kume K."/>
            <person name="Tamura T."/>
            <person name="Inagaki Y."/>
            <person name="Hashimoto T."/>
        </authorList>
    </citation>
    <scope>NUCLEOTIDE SEQUENCE</scope>
    <source>
        <strain evidence="11">NY0171</strain>
    </source>
</reference>
<evidence type="ECO:0000259" key="10">
    <source>
        <dbReference type="Pfam" id="PF02880"/>
    </source>
</evidence>
<dbReference type="EMBL" id="BQXS01005427">
    <property type="protein sequence ID" value="GKT37897.1"/>
    <property type="molecule type" value="Genomic_DNA"/>
</dbReference>
<name>A0ABQ5KZP4_9EUKA</name>
<evidence type="ECO:0000313" key="12">
    <source>
        <dbReference type="Proteomes" id="UP001057375"/>
    </source>
</evidence>
<evidence type="ECO:0000256" key="2">
    <source>
        <dbReference type="ARBA" id="ARBA00010231"/>
    </source>
</evidence>
<feature type="domain" description="Alpha-D-phosphohexomutase alpha/beta/alpha" evidence="10">
    <location>
        <begin position="349"/>
        <end position="476"/>
    </location>
</feature>
<dbReference type="PANTHER" id="PTHR45745">
    <property type="entry name" value="PHOSPHOMANNOMUTASE 45A"/>
    <property type="match status" value="1"/>
</dbReference>
<dbReference type="Pfam" id="PF02879">
    <property type="entry name" value="PGM_PMM_II"/>
    <property type="match status" value="1"/>
</dbReference>
<evidence type="ECO:0000256" key="6">
    <source>
        <dbReference type="ARBA" id="ARBA00023235"/>
    </source>
</evidence>
<feature type="domain" description="Alpha-D-phosphohexomutase alpha/beta/alpha" evidence="9">
    <location>
        <begin position="226"/>
        <end position="338"/>
    </location>
</feature>
<keyword evidence="3" id="KW-0597">Phosphoprotein</keyword>
<dbReference type="Gene3D" id="3.40.120.10">
    <property type="entry name" value="Alpha-D-Glucose-1,6-Bisphosphate, subunit A, domain 3"/>
    <property type="match status" value="3"/>
</dbReference>
<dbReference type="InterPro" id="IPR005844">
    <property type="entry name" value="A-D-PHexomutase_a/b/a-I"/>
</dbReference>
<comment type="similarity">
    <text evidence="2">Belongs to the phosphohexose mutase family.</text>
</comment>
<accession>A0ABQ5KZP4</accession>
<dbReference type="InterPro" id="IPR016066">
    <property type="entry name" value="A-D-PHexomutase_CS"/>
</dbReference>
<feature type="region of interest" description="Disordered" evidence="7">
    <location>
        <begin position="286"/>
        <end position="305"/>
    </location>
</feature>
<dbReference type="CDD" id="cd05799">
    <property type="entry name" value="PGM2"/>
    <property type="match status" value="1"/>
</dbReference>
<feature type="domain" description="Alpha-D-phosphohexomutase alpha/beta/alpha" evidence="8">
    <location>
        <begin position="57"/>
        <end position="194"/>
    </location>
</feature>
<keyword evidence="12" id="KW-1185">Reference proteome</keyword>
<evidence type="ECO:0000256" key="5">
    <source>
        <dbReference type="ARBA" id="ARBA00022842"/>
    </source>
</evidence>
<protein>
    <submittedName>
        <fullName evidence="11">Probable phosphoglucomutase-2</fullName>
    </submittedName>
</protein>
<organism evidence="11 12">
    <name type="scientific">Aduncisulcus paluster</name>
    <dbReference type="NCBI Taxonomy" id="2918883"/>
    <lineage>
        <taxon>Eukaryota</taxon>
        <taxon>Metamonada</taxon>
        <taxon>Carpediemonas-like organisms</taxon>
        <taxon>Aduncisulcus</taxon>
    </lineage>
</organism>
<evidence type="ECO:0000313" key="11">
    <source>
        <dbReference type="EMBL" id="GKT37897.1"/>
    </source>
</evidence>
<dbReference type="InterPro" id="IPR005846">
    <property type="entry name" value="A-D-PHexomutase_a/b/a-III"/>
</dbReference>